<dbReference type="EMBL" id="AHFK01000082">
    <property type="protein sequence ID" value="EOQ04832.1"/>
    <property type="molecule type" value="Genomic_DNA"/>
</dbReference>
<comment type="caution">
    <text evidence="1">The sequence shown here is derived from an EMBL/GenBank/DDBJ whole genome shotgun (WGS) entry which is preliminary data.</text>
</comment>
<dbReference type="Proteomes" id="UP000014028">
    <property type="component" value="Unassembled WGS sequence"/>
</dbReference>
<reference evidence="1 2" key="1">
    <citation type="submission" date="2012-12" db="EMBL/GenBank/DDBJ databases">
        <title>The Genome Sequence of Bacillus cereus VD184.</title>
        <authorList>
            <consortium name="The Broad Institute Genome Sequencing Platform"/>
            <consortium name="The Broad Institute Genome Sequencing Center for Infectious Disease"/>
            <person name="Feldgarden M."/>
            <person name="Van der Auwera G.A."/>
            <person name="Mahillon J."/>
            <person name="Duprez V."/>
            <person name="Timmery S."/>
            <person name="Mattelet C."/>
            <person name="Dierick K."/>
            <person name="Sun M."/>
            <person name="Yu Z."/>
            <person name="Zhu L."/>
            <person name="Hu X."/>
            <person name="Shank E.B."/>
            <person name="Swiecicka I."/>
            <person name="Hansen B.M."/>
            <person name="Andrup L."/>
            <person name="Walker B."/>
            <person name="Young S.K."/>
            <person name="Zeng Q."/>
            <person name="Gargeya S."/>
            <person name="Fitzgerald M."/>
            <person name="Haas B."/>
            <person name="Abouelleil A."/>
            <person name="Alvarado L."/>
            <person name="Arachchi H.M."/>
            <person name="Berlin A.M."/>
            <person name="Chapman S.B."/>
            <person name="Dewar J."/>
            <person name="Goldberg J."/>
            <person name="Griggs A."/>
            <person name="Gujja S."/>
            <person name="Hansen M."/>
            <person name="Howarth C."/>
            <person name="Imamovic A."/>
            <person name="Larimer J."/>
            <person name="McCowan C."/>
            <person name="Murphy C."/>
            <person name="Neiman D."/>
            <person name="Pearson M."/>
            <person name="Priest M."/>
            <person name="Roberts A."/>
            <person name="Saif S."/>
            <person name="Shea T."/>
            <person name="Sisk P."/>
            <person name="Sykes S."/>
            <person name="Wortman J."/>
            <person name="Nusbaum C."/>
            <person name="Birren B."/>
        </authorList>
    </citation>
    <scope>NUCLEOTIDE SEQUENCE [LARGE SCALE GENOMIC DNA]</scope>
    <source>
        <strain evidence="1 2">VD184</strain>
    </source>
</reference>
<dbReference type="AlphaFoldDB" id="A0A9W5R257"/>
<evidence type="ECO:0000313" key="2">
    <source>
        <dbReference type="Proteomes" id="UP000014028"/>
    </source>
</evidence>
<accession>A0A9W5R257</accession>
<name>A0A9W5R257_BACCE</name>
<proteinExistence type="predicted"/>
<organism evidence="1 2">
    <name type="scientific">Bacillus cereus VD184</name>
    <dbReference type="NCBI Taxonomy" id="1053242"/>
    <lineage>
        <taxon>Bacteria</taxon>
        <taxon>Bacillati</taxon>
        <taxon>Bacillota</taxon>
        <taxon>Bacilli</taxon>
        <taxon>Bacillales</taxon>
        <taxon>Bacillaceae</taxon>
        <taxon>Bacillus</taxon>
        <taxon>Bacillus cereus group</taxon>
    </lineage>
</organism>
<dbReference type="RefSeq" id="WP_016123597.1">
    <property type="nucleotide sequence ID" value="NZ_KB976838.1"/>
</dbReference>
<gene>
    <name evidence="1" type="ORF">IKC_06416</name>
</gene>
<evidence type="ECO:0000313" key="1">
    <source>
        <dbReference type="EMBL" id="EOQ04832.1"/>
    </source>
</evidence>
<sequence length="69" mass="8451">MDKVDMILRLLGDLKLEQQYLRERLEAIQYSLELTKKQDTEEKELSIKKQKQLDLPMSFRDWRIARKKK</sequence>
<protein>
    <submittedName>
        <fullName evidence="1">Uncharacterized protein</fullName>
    </submittedName>
</protein>